<evidence type="ECO:0000256" key="6">
    <source>
        <dbReference type="ARBA" id="ARBA00023002"/>
    </source>
</evidence>
<dbReference type="PRINTS" id="PR01183">
    <property type="entry name" value="RIBORDTASEM1"/>
</dbReference>
<evidence type="ECO:0000313" key="9">
    <source>
        <dbReference type="EMBL" id="QHU30151.1"/>
    </source>
</evidence>
<evidence type="ECO:0000256" key="3">
    <source>
        <dbReference type="ARBA" id="ARBA00022533"/>
    </source>
</evidence>
<dbReference type="InterPro" id="IPR013346">
    <property type="entry name" value="NrdE_NrdA_C"/>
</dbReference>
<dbReference type="Pfam" id="PF03477">
    <property type="entry name" value="ATP-cone"/>
    <property type="match status" value="1"/>
</dbReference>
<dbReference type="Gene3D" id="3.20.70.20">
    <property type="match status" value="1"/>
</dbReference>
<dbReference type="InterPro" id="IPR005144">
    <property type="entry name" value="ATP-cone_dom"/>
</dbReference>
<keyword evidence="5" id="KW-0067">ATP-binding</keyword>
<dbReference type="InterPro" id="IPR013509">
    <property type="entry name" value="RNR_lsu_N"/>
</dbReference>
<keyword evidence="7" id="KW-0215">Deoxyribonucleotide synthesis</keyword>
<accession>A0A6C0LKE1</accession>
<dbReference type="Pfam" id="PF00317">
    <property type="entry name" value="Ribonuc_red_lgN"/>
    <property type="match status" value="1"/>
</dbReference>
<evidence type="ECO:0000256" key="2">
    <source>
        <dbReference type="ARBA" id="ARBA00012274"/>
    </source>
</evidence>
<dbReference type="CDD" id="cd01679">
    <property type="entry name" value="RNR_I"/>
    <property type="match status" value="1"/>
</dbReference>
<dbReference type="PROSITE" id="PS51161">
    <property type="entry name" value="ATP_CONE"/>
    <property type="match status" value="1"/>
</dbReference>
<keyword evidence="3" id="KW-0021">Allosteric enzyme</keyword>
<dbReference type="GO" id="GO:0005971">
    <property type="term" value="C:ribonucleoside-diphosphate reductase complex"/>
    <property type="evidence" value="ECO:0007669"/>
    <property type="project" value="TreeGrafter"/>
</dbReference>
<dbReference type="EMBL" id="MN740504">
    <property type="protein sequence ID" value="QHU30151.1"/>
    <property type="molecule type" value="Genomic_DNA"/>
</dbReference>
<evidence type="ECO:0000259" key="8">
    <source>
        <dbReference type="PROSITE" id="PS51161"/>
    </source>
</evidence>
<dbReference type="GO" id="GO:0005524">
    <property type="term" value="F:ATP binding"/>
    <property type="evidence" value="ECO:0007669"/>
    <property type="project" value="UniProtKB-KW"/>
</dbReference>
<proteinExistence type="inferred from homology"/>
<dbReference type="AlphaFoldDB" id="A0A6C0LKE1"/>
<organism evidence="9">
    <name type="scientific">viral metagenome</name>
    <dbReference type="NCBI Taxonomy" id="1070528"/>
    <lineage>
        <taxon>unclassified sequences</taxon>
        <taxon>metagenomes</taxon>
        <taxon>organismal metagenomes</taxon>
    </lineage>
</organism>
<keyword evidence="4" id="KW-0547">Nucleotide-binding</keyword>
<dbReference type="PANTHER" id="PTHR11573:SF6">
    <property type="entry name" value="RIBONUCLEOSIDE-DIPHOSPHATE REDUCTASE LARGE SUBUNIT"/>
    <property type="match status" value="1"/>
</dbReference>
<feature type="domain" description="ATP-cone" evidence="8">
    <location>
        <begin position="5"/>
        <end position="97"/>
    </location>
</feature>
<dbReference type="SUPFAM" id="SSF48168">
    <property type="entry name" value="R1 subunit of ribonucleotide reductase, N-terminal domain"/>
    <property type="match status" value="1"/>
</dbReference>
<dbReference type="InterPro" id="IPR000788">
    <property type="entry name" value="RNR_lg_C"/>
</dbReference>
<evidence type="ECO:0000256" key="1">
    <source>
        <dbReference type="ARBA" id="ARBA00010406"/>
    </source>
</evidence>
<reference evidence="9" key="1">
    <citation type="journal article" date="2020" name="Nature">
        <title>Giant virus diversity and host interactions through global metagenomics.</title>
        <authorList>
            <person name="Schulz F."/>
            <person name="Roux S."/>
            <person name="Paez-Espino D."/>
            <person name="Jungbluth S."/>
            <person name="Walsh D.A."/>
            <person name="Denef V.J."/>
            <person name="McMahon K.D."/>
            <person name="Konstantinidis K.T."/>
            <person name="Eloe-Fadrosh E.A."/>
            <person name="Kyrpides N.C."/>
            <person name="Woyke T."/>
        </authorList>
    </citation>
    <scope>NUCLEOTIDE SEQUENCE</scope>
    <source>
        <strain evidence="9">GVMAG-M-3300027833-11</strain>
    </source>
</reference>
<dbReference type="GO" id="GO:0004748">
    <property type="term" value="F:ribonucleoside-diphosphate reductase activity, thioredoxin disulfide as acceptor"/>
    <property type="evidence" value="ECO:0007669"/>
    <property type="project" value="UniProtKB-EC"/>
</dbReference>
<dbReference type="Pfam" id="PF02867">
    <property type="entry name" value="Ribonuc_red_lgC"/>
    <property type="match status" value="1"/>
</dbReference>
<evidence type="ECO:0000256" key="4">
    <source>
        <dbReference type="ARBA" id="ARBA00022741"/>
    </source>
</evidence>
<dbReference type="EC" id="1.17.4.1" evidence="2"/>
<dbReference type="InterPro" id="IPR039718">
    <property type="entry name" value="Rrm1"/>
</dbReference>
<dbReference type="UniPathway" id="UPA00326"/>
<keyword evidence="6" id="KW-0560">Oxidoreductase</keyword>
<dbReference type="NCBIfam" id="TIGR02506">
    <property type="entry name" value="NrdE_NrdA"/>
    <property type="match status" value="1"/>
</dbReference>
<sequence>MEQQMQVTKRDGVKEDVSFDKILTRLRNLSTNINPKLNITYAPLVMKVIDQFHDGITTNMIDELVAEQCASMSTTKIDYGDLAARIVVSNHQKSTSSSFSDTMGMLYNFIDHNGASSPIISDDLYNIVLRNAEKLDSIIDYDRDFLIDYFGFKTLERAYLIKVNDKIVERPQHLWLRVSLGIHLDDVDAAIQTYHLMSQKYFTHATPTLFNSGTPRPQLSSCYLIAMESDSIDGIYNTLKECAQISKWAGGIGLHIHNVRARGTHIRGTNGSSNGLTPMLQVFNATARYVDQGGGKRNGSFAVYLEPWHNDIVDWLDLKKNHGDEALRARDLFYGLWVPDLFMEAVKNDKEWHLMCPDVCQGLSETYGETFNKLYNSYVADGKFTKKIKARELWFKILDSQMETGTPYLLYKDAANLKSNQQNLGTIKSSNLCTEIIEYSDKDQTAVCNLASIGLPMFVNIDNKTFDFDKLHTIAKTVTSNLNKVIDINYYPTEKTERSNLLHRPIGIGIQGLADVFAMMDLPFTSDEAKDINKKIFETIYHASLEMSMELSKKRDSDMRKLSAWDEIEPIFKQNTPGMDRLNVKRDYCQEMGEECKEAVIRAKPIMAEIIAARGGSPAGAYSSFLGSPLSKGRFQFDLWDVTPSDRYDWEKLKLDICKYGTRNSLLVAPMPTASTSQILGNNECFEPFTSNIYTRRTIAGEFVVVNRHLIKELTHLGIWSEDLKDSIIANKGSVQHIKDLPDNIKEKYKIVWEIPMKDIIDMSADRGAFICQSQSLNLWMEDPNYKSLTSMHFYSWQKKLKTGMYYLRRKPRHQPQQFTIDPTQNEDIPREEEPCLMCSA</sequence>
<dbReference type="InterPro" id="IPR008926">
    <property type="entry name" value="RNR_R1-su_N"/>
</dbReference>
<protein>
    <recommendedName>
        <fullName evidence="2">ribonucleoside-diphosphate reductase</fullName>
        <ecNumber evidence="2">1.17.4.1</ecNumber>
    </recommendedName>
</protein>
<dbReference type="SUPFAM" id="SSF51998">
    <property type="entry name" value="PFL-like glycyl radical enzymes"/>
    <property type="match status" value="2"/>
</dbReference>
<dbReference type="GO" id="GO:0009263">
    <property type="term" value="P:deoxyribonucleotide biosynthetic process"/>
    <property type="evidence" value="ECO:0007669"/>
    <property type="project" value="UniProtKB-KW"/>
</dbReference>
<evidence type="ECO:0000256" key="7">
    <source>
        <dbReference type="ARBA" id="ARBA00023116"/>
    </source>
</evidence>
<comment type="similarity">
    <text evidence="1">Belongs to the ribonucleoside diphosphate reductase large chain family.</text>
</comment>
<evidence type="ECO:0000256" key="5">
    <source>
        <dbReference type="ARBA" id="ARBA00022840"/>
    </source>
</evidence>
<dbReference type="PANTHER" id="PTHR11573">
    <property type="entry name" value="RIBONUCLEOSIDE-DIPHOSPHATE REDUCTASE LARGE CHAIN"/>
    <property type="match status" value="1"/>
</dbReference>
<name>A0A6C0LKE1_9ZZZZ</name>